<evidence type="ECO:0000313" key="9">
    <source>
        <dbReference type="Proteomes" id="UP000077202"/>
    </source>
</evidence>
<keyword evidence="4" id="KW-0472">Membrane</keyword>
<comment type="subcellular location">
    <subcellularLocation>
        <location evidence="1">Membrane</location>
        <topology evidence="1">Single-pass membrane protein</topology>
    </subcellularLocation>
</comment>
<reference evidence="10" key="3">
    <citation type="journal article" date="2020" name="Curr. Biol.">
        <title>Chromatin organization in early land plants reveals an ancestral association between H3K27me3, transposons, and constitutive heterochromatin.</title>
        <authorList>
            <person name="Montgomery S.A."/>
            <person name="Tanizawa Y."/>
            <person name="Galik B."/>
            <person name="Wang N."/>
            <person name="Ito T."/>
            <person name="Mochizuki T."/>
            <person name="Akimcheva S."/>
            <person name="Bowman J.L."/>
            <person name="Cognat V."/>
            <person name="Marechal-Drouard L."/>
            <person name="Ekker H."/>
            <person name="Hong S.F."/>
            <person name="Kohchi T."/>
            <person name="Lin S.S."/>
            <person name="Liu L.D."/>
            <person name="Nakamura Y."/>
            <person name="Valeeva L.R."/>
            <person name="Shakirov E.V."/>
            <person name="Shippen D.E."/>
            <person name="Wei W.L."/>
            <person name="Yagura M."/>
            <person name="Yamaoka S."/>
            <person name="Yamato K.T."/>
            <person name="Liu C."/>
            <person name="Berger F."/>
        </authorList>
    </citation>
    <scope>NUCLEOTIDE SEQUENCE [LARGE SCALE GENOMIC DNA]</scope>
    <source>
        <strain evidence="10">Tak-1</strain>
    </source>
</reference>
<accession>A0A176WAB4</accession>
<dbReference type="PANTHER" id="PTHR48054:SF82">
    <property type="entry name" value="LRR RECEPTOR-LIKE SERINE_THREONINE-PROTEIN KINASE FLS2"/>
    <property type="match status" value="1"/>
</dbReference>
<keyword evidence="3" id="KW-0677">Repeat</keyword>
<evidence type="ECO:0000313" key="10">
    <source>
        <dbReference type="Proteomes" id="UP001162541"/>
    </source>
</evidence>
<dbReference type="EMBL" id="LVLJ01001367">
    <property type="protein sequence ID" value="OAE30088.1"/>
    <property type="molecule type" value="Genomic_DNA"/>
</dbReference>
<dbReference type="InterPro" id="IPR052592">
    <property type="entry name" value="LRR-RLK"/>
</dbReference>
<dbReference type="PANTHER" id="PTHR48054">
    <property type="entry name" value="RECEPTOR KINASE-LIKE PROTEIN XA21"/>
    <property type="match status" value="1"/>
</dbReference>
<dbReference type="Pfam" id="PF00560">
    <property type="entry name" value="LRR_1"/>
    <property type="match status" value="3"/>
</dbReference>
<dbReference type="AlphaFoldDB" id="A0A176WAB4"/>
<dbReference type="InterPro" id="IPR013210">
    <property type="entry name" value="LRR_N_plant-typ"/>
</dbReference>
<dbReference type="InterPro" id="IPR032675">
    <property type="entry name" value="LRR_dom_sf"/>
</dbReference>
<evidence type="ECO:0000313" key="8">
    <source>
        <dbReference type="EMBL" id="OAE30088.1"/>
    </source>
</evidence>
<dbReference type="Pfam" id="PF13855">
    <property type="entry name" value="LRR_8"/>
    <property type="match status" value="2"/>
</dbReference>
<evidence type="ECO:0000256" key="5">
    <source>
        <dbReference type="SAM" id="SignalP"/>
    </source>
</evidence>
<feature type="domain" description="Leucine-rich repeat-containing N-terminal plant-type" evidence="6">
    <location>
        <begin position="29"/>
        <end position="67"/>
    </location>
</feature>
<evidence type="ECO:0000313" key="7">
    <source>
        <dbReference type="EMBL" id="BBN13094.1"/>
    </source>
</evidence>
<dbReference type="Proteomes" id="UP000077202">
    <property type="component" value="Unassembled WGS sequence"/>
</dbReference>
<evidence type="ECO:0000256" key="3">
    <source>
        <dbReference type="ARBA" id="ARBA00022737"/>
    </source>
</evidence>
<feature type="signal peptide" evidence="5">
    <location>
        <begin position="1"/>
        <end position="23"/>
    </location>
</feature>
<evidence type="ECO:0000256" key="2">
    <source>
        <dbReference type="ARBA" id="ARBA00022614"/>
    </source>
</evidence>
<dbReference type="GO" id="GO:0016020">
    <property type="term" value="C:membrane"/>
    <property type="evidence" value="ECO:0007669"/>
    <property type="project" value="UniProtKB-SubCell"/>
</dbReference>
<dbReference type="Gene3D" id="3.80.10.10">
    <property type="entry name" value="Ribonuclease Inhibitor"/>
    <property type="match status" value="3"/>
</dbReference>
<gene>
    <name evidence="8" type="ORF">AXG93_1112s1040</name>
    <name evidence="7" type="ORF">Mp_6g00730</name>
</gene>
<keyword evidence="9" id="KW-1185">Reference proteome</keyword>
<dbReference type="Proteomes" id="UP001162541">
    <property type="component" value="Chromosome 6"/>
</dbReference>
<evidence type="ECO:0000256" key="1">
    <source>
        <dbReference type="ARBA" id="ARBA00004167"/>
    </source>
</evidence>
<dbReference type="Pfam" id="PF08263">
    <property type="entry name" value="LRRNT_2"/>
    <property type="match status" value="1"/>
</dbReference>
<protein>
    <recommendedName>
        <fullName evidence="6">Leucine-rich repeat-containing N-terminal plant-type domain-containing protein</fullName>
    </recommendedName>
</protein>
<feature type="chain" id="PRO_5042333796" description="Leucine-rich repeat-containing N-terminal plant-type domain-containing protein" evidence="5">
    <location>
        <begin position="24"/>
        <end position="567"/>
    </location>
</feature>
<reference evidence="8 9" key="1">
    <citation type="submission" date="2016-03" db="EMBL/GenBank/DDBJ databases">
        <title>Mechanisms controlling the formation of the plant cell surface in tip-growing cells are functionally conserved among land plants.</title>
        <authorList>
            <person name="Honkanen S."/>
            <person name="Jones V.A."/>
            <person name="Morieri G."/>
            <person name="Champion C."/>
            <person name="Hetherington A.J."/>
            <person name="Kelly S."/>
            <person name="Saint-Marcoux D."/>
            <person name="Proust H."/>
            <person name="Prescott H."/>
            <person name="Dolan L."/>
        </authorList>
    </citation>
    <scope>NUCLEOTIDE SEQUENCE [LARGE SCALE GENOMIC DNA]</scope>
    <source>
        <strain evidence="9">cv. Tak-1 and cv. Tak-2</strain>
        <tissue evidence="8">Whole gametophyte</tissue>
    </source>
</reference>
<sequence>MKGLVGLAALVVVITVTSREAEAIASCDASDSGALLEFASAFNDYGKVLVSWQPGTDCCSWRWVNCSAITGRVQGLEIVGPELKTGLPLIRKVDFGGPVGAPLGRLMALQYLRLTDVYFNTLAPWPIGQLWLTLTDLTLVRCNFSGGIPFTWGYLSNLRKLVLSSSFTGVLPGELCNLPNIWTFDVSDNDLTGPFPSCLMNLKTVVVLRFDNNQLTGPLPPEVGMLSPTLSTLSLANNKLTGPIPIALTKLTGLRELILERNLLTGQIPSELSLMKNLVLLDLSNNSFGGLIPPPLANLPKLSKLDLSNCSLVGPIPSNFGNLVSLTSFVARYNNLTGSFPSSFGYIPAVNRLEVDVSYNKLTEDLPDTFYSVMTFKASHNSLTGVFPLSLAGAQYVDLSSNKLTGLASGDIPNNVSPLAYLRLDQNNISASIPRWFGSLNALNYMQVNENQIYGGLPPALLALPSLTFVNFSNNQLSGQLGSFPSRSLVVLDLHRNQLTGAIPDDYISNTPALKYLDLSYNLLTRTIPANLMQSGLSFLNLAGNKLCSCGDIPSIPLLSGLHQWIP</sequence>
<dbReference type="SUPFAM" id="SSF52058">
    <property type="entry name" value="L domain-like"/>
    <property type="match status" value="2"/>
</dbReference>
<organism evidence="8 9">
    <name type="scientific">Marchantia polymorpha subsp. ruderalis</name>
    <dbReference type="NCBI Taxonomy" id="1480154"/>
    <lineage>
        <taxon>Eukaryota</taxon>
        <taxon>Viridiplantae</taxon>
        <taxon>Streptophyta</taxon>
        <taxon>Embryophyta</taxon>
        <taxon>Marchantiophyta</taxon>
        <taxon>Marchantiopsida</taxon>
        <taxon>Marchantiidae</taxon>
        <taxon>Marchantiales</taxon>
        <taxon>Marchantiaceae</taxon>
        <taxon>Marchantia</taxon>
    </lineage>
</organism>
<proteinExistence type="predicted"/>
<dbReference type="EMBL" id="AP019871">
    <property type="protein sequence ID" value="BBN13094.1"/>
    <property type="molecule type" value="Genomic_DNA"/>
</dbReference>
<reference evidence="7" key="2">
    <citation type="journal article" date="2019" name="Curr. Biol.">
        <title>Chromatin organization in early land plants reveals an ancestral association between H3K27me3, transposons, and constitutive heterochromatin.</title>
        <authorList>
            <person name="Montgomery S.A."/>
            <person name="Tanizawa Y."/>
            <person name="Galik B."/>
            <person name="Wang N."/>
            <person name="Ito T."/>
            <person name="Mochizuki T."/>
            <person name="Akimcheva S."/>
            <person name="Bowman J."/>
            <person name="Cognat V."/>
            <person name="Drouard L."/>
            <person name="Ekker H."/>
            <person name="Houng S."/>
            <person name="Kohchi T."/>
            <person name="Lin S."/>
            <person name="Liu L.D."/>
            <person name="Nakamura Y."/>
            <person name="Valeeva L.R."/>
            <person name="Shakirov E.V."/>
            <person name="Shippen D.E."/>
            <person name="Wei W."/>
            <person name="Yagura M."/>
            <person name="Yamaoka S."/>
            <person name="Yamato K.T."/>
            <person name="Liu C."/>
            <person name="Berger F."/>
        </authorList>
    </citation>
    <scope>NUCLEOTIDE SEQUENCE [LARGE SCALE GENOMIC DNA]</scope>
    <source>
        <strain evidence="7">Tak-1</strain>
    </source>
</reference>
<dbReference type="FunFam" id="3.80.10.10:FF:000095">
    <property type="entry name" value="LRR receptor-like serine/threonine-protein kinase GSO1"/>
    <property type="match status" value="1"/>
</dbReference>
<evidence type="ECO:0000259" key="6">
    <source>
        <dbReference type="Pfam" id="PF08263"/>
    </source>
</evidence>
<dbReference type="InterPro" id="IPR001611">
    <property type="entry name" value="Leu-rich_rpt"/>
</dbReference>
<keyword evidence="5" id="KW-0732">Signal</keyword>
<evidence type="ECO:0000256" key="4">
    <source>
        <dbReference type="ARBA" id="ARBA00023136"/>
    </source>
</evidence>
<name>A0A176WAB4_MARPO</name>
<keyword evidence="2" id="KW-0433">Leucine-rich repeat</keyword>